<organism evidence="2 3">
    <name type="scientific">Thiomonas delicata</name>
    <name type="common">Thiomonas cuprina</name>
    <dbReference type="NCBI Taxonomy" id="364030"/>
    <lineage>
        <taxon>Bacteria</taxon>
        <taxon>Pseudomonadati</taxon>
        <taxon>Pseudomonadota</taxon>
        <taxon>Betaproteobacteria</taxon>
        <taxon>Burkholderiales</taxon>
        <taxon>Thiomonas</taxon>
    </lineage>
</organism>
<feature type="region of interest" description="Disordered" evidence="1">
    <location>
        <begin position="735"/>
        <end position="758"/>
    </location>
</feature>
<feature type="compositionally biased region" description="Basic and acidic residues" evidence="1">
    <location>
        <begin position="61"/>
        <end position="79"/>
    </location>
</feature>
<reference evidence="2 3" key="1">
    <citation type="submission" date="2016-06" db="EMBL/GenBank/DDBJ databases">
        <authorList>
            <person name="Kjaerup R.B."/>
            <person name="Dalgaard T.S."/>
            <person name="Juul-Madsen H.R."/>
        </authorList>
    </citation>
    <scope>NUCLEOTIDE SEQUENCE [LARGE SCALE GENOMIC DNA]</scope>
    <source>
        <strain evidence="2 3">DSM 16361</strain>
    </source>
</reference>
<dbReference type="Proteomes" id="UP000214566">
    <property type="component" value="Unassembled WGS sequence"/>
</dbReference>
<protein>
    <submittedName>
        <fullName evidence="2">Uncharacterized protein</fullName>
    </submittedName>
</protein>
<name>A0A238D1V3_THIDL</name>
<keyword evidence="3" id="KW-1185">Reference proteome</keyword>
<feature type="compositionally biased region" description="Basic and acidic residues" evidence="1">
    <location>
        <begin position="37"/>
        <end position="54"/>
    </location>
</feature>
<evidence type="ECO:0000256" key="1">
    <source>
        <dbReference type="SAM" id="MobiDB-lite"/>
    </source>
</evidence>
<feature type="region of interest" description="Disordered" evidence="1">
    <location>
        <begin position="1"/>
        <end position="93"/>
    </location>
</feature>
<feature type="region of interest" description="Disordered" evidence="1">
    <location>
        <begin position="116"/>
        <end position="160"/>
    </location>
</feature>
<dbReference type="EMBL" id="FLMQ01000045">
    <property type="protein sequence ID" value="SBP87233.1"/>
    <property type="molecule type" value="Genomic_DNA"/>
</dbReference>
<sequence>MFRRGLGRSGFRLPDLADGNALQTTSAPVPEIDQATGEEHRGEHRGEDAQHVNDGKAAYRARTEDEQRQARDQRGDVGVENRGPGALVAGGDGRLGRGAVAQLLTHALVDQHVRVDGHAQRQRHGGDAGQGERGLQHRQQRHQQQQIHRQGNGGKRAEQHVVDAHEDDDGDETPGHRVKALRDVLLAQARADGAFLDDLHRRRQRSGAQQQGDIVGFRHGHVARDLHAAAGDFATHHRRGHDLGAVAVDQHHRNTLADVGAGDVAENARPSRIEREKDGGFVVLRVETSLRIGEIFAGEQHVLLHHQGIARAVIQLLVAGRHRTAARQRRLGFRAVVHQAHLQRRRAPQDVLGARRVLNARKLDHDAIAALLLDDGLGHAEFVDAVVQGGDVLLDRIVLGLLDGLRTELDADGTSGRRCGIGDDGISRDLLDDRLRRLEHLGIAEIDLDLVAHPMQFAVAHVLVAQRCFQFARDRIQFFLDGGLHVDLQQEMHATAQIETQVHGHRMQGGEPSRRQAQQIDGDHVVRVVTVGIERVREYVARLELHFGAGKTVVQRRAADEAAHGRLQPRSFQRLQALGQQGLIGQIASRVRRTDLHGGRLAEEIRQCIHKPHHQHDGHDEVFPQRVTVHGGLRRRRPAGGFCGGERRVRAPSRLGWTRNSGALDGAFGQHHAHRRALHLHFELVCDFQLDIVVPDLGDAAHEAAGGHHLVAFGQGLDHGLDFLLAPHLGADHHEVEDDEHHHDGQQAHQRGLGTGLGGSRLGVREGDQIHGVDPFKGLKEWMRKTSHKPALSQIWVSIQPRCPTWPCADMLNQVTADSLSSTKPALLRRHAPVQRQPAVGSNLARNLTVRQHPTPPPRAV</sequence>
<evidence type="ECO:0000313" key="2">
    <source>
        <dbReference type="EMBL" id="SBP87233.1"/>
    </source>
</evidence>
<feature type="compositionally biased region" description="Basic and acidic residues" evidence="1">
    <location>
        <begin position="735"/>
        <end position="746"/>
    </location>
</feature>
<evidence type="ECO:0000313" key="3">
    <source>
        <dbReference type="Proteomes" id="UP000214566"/>
    </source>
</evidence>
<proteinExistence type="predicted"/>
<accession>A0A238D1V3</accession>
<gene>
    <name evidence="2" type="ORF">THIARS_50481</name>
</gene>
<dbReference type="AlphaFoldDB" id="A0A238D1V3"/>